<sequence>MIAFLSGPPDHYWIEAFAAEVSDFKARHGLLDVRIDARQLVVTGDASQLRSVTADLRDFVHRVSRISLQRRVLERFAPGFTSTAAEHAAATRDVNLVAHLPGVAAILEAVSRETGMRFATVARVSDTRWTACAVHDTIHFGLRAGQDLVLETTICNEIREHGRTVTFSHASAHPQFSKHPTPALYGFESYISVPIYRANGQFFGTLCAVDPQPRYLDQATVAIVENFARAIAAEIDARMAGASYSE</sequence>
<gene>
    <name evidence="2" type="ORF">ISP20_19530</name>
</gene>
<reference evidence="2 3" key="1">
    <citation type="submission" date="2020-10" db="EMBL/GenBank/DDBJ databases">
        <title>Phylogeny of dyella-like bacteria.</title>
        <authorList>
            <person name="Fu J."/>
        </authorList>
    </citation>
    <scope>NUCLEOTIDE SEQUENCE [LARGE SCALE GENOMIC DNA]</scope>
    <source>
        <strain evidence="2 3">THG-B117</strain>
    </source>
</reference>
<comment type="caution">
    <text evidence="2">The sequence shown here is derived from an EMBL/GenBank/DDBJ whole genome shotgun (WGS) entry which is preliminary data.</text>
</comment>
<dbReference type="InterPro" id="IPR003018">
    <property type="entry name" value="GAF"/>
</dbReference>
<dbReference type="PANTHER" id="PTHR43102:SF2">
    <property type="entry name" value="GAF DOMAIN-CONTAINING PROTEIN"/>
    <property type="match status" value="1"/>
</dbReference>
<protein>
    <submittedName>
        <fullName evidence="2">GAF domain-containing protein</fullName>
    </submittedName>
</protein>
<dbReference type="InterPro" id="IPR029016">
    <property type="entry name" value="GAF-like_dom_sf"/>
</dbReference>
<organism evidence="2 3">
    <name type="scientific">Dyella kyungheensis</name>
    <dbReference type="NCBI Taxonomy" id="1242174"/>
    <lineage>
        <taxon>Bacteria</taxon>
        <taxon>Pseudomonadati</taxon>
        <taxon>Pseudomonadota</taxon>
        <taxon>Gammaproteobacteria</taxon>
        <taxon>Lysobacterales</taxon>
        <taxon>Rhodanobacteraceae</taxon>
        <taxon>Dyella</taxon>
    </lineage>
</organism>
<dbReference type="SMART" id="SM00065">
    <property type="entry name" value="GAF"/>
    <property type="match status" value="1"/>
</dbReference>
<dbReference type="EMBL" id="JADIKC010000011">
    <property type="protein sequence ID" value="MBM7123364.1"/>
    <property type="molecule type" value="Genomic_DNA"/>
</dbReference>
<dbReference type="PANTHER" id="PTHR43102">
    <property type="entry name" value="SLR1143 PROTEIN"/>
    <property type="match status" value="1"/>
</dbReference>
<keyword evidence="3" id="KW-1185">Reference proteome</keyword>
<proteinExistence type="predicted"/>
<evidence type="ECO:0000259" key="1">
    <source>
        <dbReference type="SMART" id="SM00065"/>
    </source>
</evidence>
<dbReference type="Pfam" id="PF01590">
    <property type="entry name" value="GAF"/>
    <property type="match status" value="1"/>
</dbReference>
<evidence type="ECO:0000313" key="3">
    <source>
        <dbReference type="Proteomes" id="UP001430065"/>
    </source>
</evidence>
<dbReference type="SUPFAM" id="SSF55781">
    <property type="entry name" value="GAF domain-like"/>
    <property type="match status" value="1"/>
</dbReference>
<dbReference type="Gene3D" id="3.30.450.40">
    <property type="match status" value="1"/>
</dbReference>
<accession>A0ABS2JXL7</accession>
<dbReference type="Proteomes" id="UP001430065">
    <property type="component" value="Unassembled WGS sequence"/>
</dbReference>
<name>A0ABS2JXL7_9GAMM</name>
<feature type="domain" description="GAF" evidence="1">
    <location>
        <begin position="98"/>
        <end position="245"/>
    </location>
</feature>
<evidence type="ECO:0000313" key="2">
    <source>
        <dbReference type="EMBL" id="MBM7123364.1"/>
    </source>
</evidence>